<accession>A0AAV2BU91</accession>
<proteinExistence type="predicted"/>
<gene>
    <name evidence="1" type="ORF">LARSCL_LOCUS21367</name>
</gene>
<reference evidence="1 2" key="1">
    <citation type="submission" date="2024-04" db="EMBL/GenBank/DDBJ databases">
        <authorList>
            <person name="Rising A."/>
            <person name="Reimegard J."/>
            <person name="Sonavane S."/>
            <person name="Akerstrom W."/>
            <person name="Nylinder S."/>
            <person name="Hedman E."/>
            <person name="Kallberg Y."/>
        </authorList>
    </citation>
    <scope>NUCLEOTIDE SEQUENCE [LARGE SCALE GENOMIC DNA]</scope>
</reference>
<dbReference type="AlphaFoldDB" id="A0AAV2BU91"/>
<protein>
    <submittedName>
        <fullName evidence="1">Uncharacterized protein</fullName>
    </submittedName>
</protein>
<name>A0AAV2BU91_9ARAC</name>
<keyword evidence="2" id="KW-1185">Reference proteome</keyword>
<evidence type="ECO:0000313" key="2">
    <source>
        <dbReference type="Proteomes" id="UP001497382"/>
    </source>
</evidence>
<sequence>MEQASRLRASFLTHPPIQWRRVLSLRLSTISLVV</sequence>
<comment type="caution">
    <text evidence="1">The sequence shown here is derived from an EMBL/GenBank/DDBJ whole genome shotgun (WGS) entry which is preliminary data.</text>
</comment>
<evidence type="ECO:0000313" key="1">
    <source>
        <dbReference type="EMBL" id="CAL1299442.1"/>
    </source>
</evidence>
<dbReference type="EMBL" id="CAXIEN010000502">
    <property type="protein sequence ID" value="CAL1299442.1"/>
    <property type="molecule type" value="Genomic_DNA"/>
</dbReference>
<organism evidence="1 2">
    <name type="scientific">Larinioides sclopetarius</name>
    <dbReference type="NCBI Taxonomy" id="280406"/>
    <lineage>
        <taxon>Eukaryota</taxon>
        <taxon>Metazoa</taxon>
        <taxon>Ecdysozoa</taxon>
        <taxon>Arthropoda</taxon>
        <taxon>Chelicerata</taxon>
        <taxon>Arachnida</taxon>
        <taxon>Araneae</taxon>
        <taxon>Araneomorphae</taxon>
        <taxon>Entelegynae</taxon>
        <taxon>Araneoidea</taxon>
        <taxon>Araneidae</taxon>
        <taxon>Larinioides</taxon>
    </lineage>
</organism>
<dbReference type="Proteomes" id="UP001497382">
    <property type="component" value="Unassembled WGS sequence"/>
</dbReference>